<gene>
    <name evidence="2" type="ORF">H8709_10975</name>
</gene>
<comment type="caution">
    <text evidence="2">The sequence shown here is derived from an EMBL/GenBank/DDBJ whole genome shotgun (WGS) entry which is preliminary data.</text>
</comment>
<keyword evidence="3" id="KW-1185">Reference proteome</keyword>
<protein>
    <submittedName>
        <fullName evidence="2">U32 family peptidase</fullName>
    </submittedName>
</protein>
<dbReference type="InterPro" id="IPR051454">
    <property type="entry name" value="RNA/ubiquinone_mod_enzymes"/>
</dbReference>
<dbReference type="PANTHER" id="PTHR30217">
    <property type="entry name" value="PEPTIDASE U32 FAMILY"/>
    <property type="match status" value="1"/>
</dbReference>
<name>A0A926EB87_9FIRM</name>
<dbReference type="InterPro" id="IPR001539">
    <property type="entry name" value="Peptidase_U32"/>
</dbReference>
<evidence type="ECO:0000259" key="1">
    <source>
        <dbReference type="Pfam" id="PF12392"/>
    </source>
</evidence>
<dbReference type="RefSeq" id="WP_262398391.1">
    <property type="nucleotide sequence ID" value="NZ_JACRTC010000010.1"/>
</dbReference>
<feature type="domain" description="Peptidase U32 collagenase" evidence="1">
    <location>
        <begin position="309"/>
        <end position="413"/>
    </location>
</feature>
<evidence type="ECO:0000313" key="3">
    <source>
        <dbReference type="Proteomes" id="UP000660861"/>
    </source>
</evidence>
<organism evidence="2 3">
    <name type="scientific">Zongyangia hominis</name>
    <dbReference type="NCBI Taxonomy" id="2763677"/>
    <lineage>
        <taxon>Bacteria</taxon>
        <taxon>Bacillati</taxon>
        <taxon>Bacillota</taxon>
        <taxon>Clostridia</taxon>
        <taxon>Eubacteriales</taxon>
        <taxon>Oscillospiraceae</taxon>
        <taxon>Zongyangia</taxon>
    </lineage>
</organism>
<dbReference type="AlphaFoldDB" id="A0A926EB87"/>
<dbReference type="PROSITE" id="PS01276">
    <property type="entry name" value="PEPTIDASE_U32"/>
    <property type="match status" value="1"/>
</dbReference>
<sequence length="690" mass="76075">MQKPEILAPAGGMESLEAAIYTGADAVYLGAGDFNARRNAQNFDEQALCAAVRLAHRYGAKIYMTVNTAVFDDEMDALLATLALGCGAGVDEIIAADLGVYALLRRCAPGMKVSASTQMSVHNLPGVRLLEELGYDRVVLSRELSREEIERITSRAGIEIEVFVHGALCMCVSGQCYLSSLIGGRSGNRGLCAQPCRLDTRVPDGEPYALSLKDLSLVERAGELAELGVKSLKIEGRMKRPEYVAASVGALRQILDEGTASPSSLEALQSVFSRSGFTSGYFDARLGPEMFGTRQKEDVTAAAGVLGALQKEYAHPTQRIPVGMEVTVRQGEPVSLRAWDQDRHEAAVHGDNPELAQRRPTDEALCRRAMEKTGGTPFFLEELTLLTDGVSMAPVSELNRLRREALDALGEERGRVSPVPFTPCEVLSGAPYRPRKPLRWRARFDRVEQAPMDQLDLFEAVILPAGELCRHWEAFPSGKRDKLWAEVPRAVFSREEEVADILRTLREKGCARAVCGNLGAVQMARDAGLAVSGDFGLNIVNTPALDVLENLGLSDVTLSFELTLQRAKRLEGNVPRGMLCYGYLPLMLTRNCVLKNRLGCQKCGRAFHPLTDRTGRAFHAACEEEKESMVLYNAYPLWMAERMEEMEGIDFATFYFTRESREEAAQVLEDYKAGRGRDNITRGLYYRKIQ</sequence>
<proteinExistence type="predicted"/>
<dbReference type="PANTHER" id="PTHR30217:SF10">
    <property type="entry name" value="23S RRNA 5-HYDROXYCYTIDINE C2501 SYNTHASE"/>
    <property type="match status" value="1"/>
</dbReference>
<accession>A0A926EB87</accession>
<evidence type="ECO:0000313" key="2">
    <source>
        <dbReference type="EMBL" id="MBC8571340.1"/>
    </source>
</evidence>
<dbReference type="EMBL" id="JACRTC010000010">
    <property type="protein sequence ID" value="MBC8571340.1"/>
    <property type="molecule type" value="Genomic_DNA"/>
</dbReference>
<dbReference type="InterPro" id="IPR020988">
    <property type="entry name" value="Pept_U32_collagenase"/>
</dbReference>
<dbReference type="Proteomes" id="UP000660861">
    <property type="component" value="Unassembled WGS sequence"/>
</dbReference>
<dbReference type="Pfam" id="PF01136">
    <property type="entry name" value="Peptidase_U32"/>
    <property type="match status" value="2"/>
</dbReference>
<dbReference type="Pfam" id="PF12392">
    <property type="entry name" value="DUF3656"/>
    <property type="match status" value="1"/>
</dbReference>
<reference evidence="2" key="1">
    <citation type="submission" date="2020-08" db="EMBL/GenBank/DDBJ databases">
        <title>Genome public.</title>
        <authorList>
            <person name="Liu C."/>
            <person name="Sun Q."/>
        </authorList>
    </citation>
    <scope>NUCLEOTIDE SEQUENCE</scope>
    <source>
        <strain evidence="2">NSJ-54</strain>
    </source>
</reference>